<dbReference type="AlphaFoldDB" id="A0ABC8KXS7"/>
<proteinExistence type="predicted"/>
<gene>
    <name evidence="1" type="ORF">ERUC_LOCUS28578</name>
</gene>
<dbReference type="EMBL" id="CAKOAT010341821">
    <property type="protein sequence ID" value="CAH8362822.1"/>
    <property type="molecule type" value="Genomic_DNA"/>
</dbReference>
<sequence>MVQLVLLYISNSLRKDPPARASSLDLLSHPFIKKFEDMDIDLGILVGTLEPPLGPPDSQNPTDSN</sequence>
<comment type="caution">
    <text evidence="1">The sequence shown here is derived from an EMBL/GenBank/DDBJ whole genome shotgun (WGS) entry which is preliminary data.</text>
</comment>
<evidence type="ECO:0000313" key="1">
    <source>
        <dbReference type="EMBL" id="CAH8362822.1"/>
    </source>
</evidence>
<name>A0ABC8KXS7_ERUVS</name>
<dbReference type="Proteomes" id="UP001642260">
    <property type="component" value="Unassembled WGS sequence"/>
</dbReference>
<organism evidence="1 2">
    <name type="scientific">Eruca vesicaria subsp. sativa</name>
    <name type="common">Garden rocket</name>
    <name type="synonym">Eruca sativa</name>
    <dbReference type="NCBI Taxonomy" id="29727"/>
    <lineage>
        <taxon>Eukaryota</taxon>
        <taxon>Viridiplantae</taxon>
        <taxon>Streptophyta</taxon>
        <taxon>Embryophyta</taxon>
        <taxon>Tracheophyta</taxon>
        <taxon>Spermatophyta</taxon>
        <taxon>Magnoliopsida</taxon>
        <taxon>eudicotyledons</taxon>
        <taxon>Gunneridae</taxon>
        <taxon>Pentapetalae</taxon>
        <taxon>rosids</taxon>
        <taxon>malvids</taxon>
        <taxon>Brassicales</taxon>
        <taxon>Brassicaceae</taxon>
        <taxon>Brassiceae</taxon>
        <taxon>Eruca</taxon>
    </lineage>
</organism>
<evidence type="ECO:0000313" key="2">
    <source>
        <dbReference type="Proteomes" id="UP001642260"/>
    </source>
</evidence>
<protein>
    <submittedName>
        <fullName evidence="1">Uncharacterized protein</fullName>
    </submittedName>
</protein>
<keyword evidence="2" id="KW-1185">Reference proteome</keyword>
<accession>A0ABC8KXS7</accession>
<reference evidence="1 2" key="1">
    <citation type="submission" date="2022-03" db="EMBL/GenBank/DDBJ databases">
        <authorList>
            <person name="Macdonald S."/>
            <person name="Ahmed S."/>
            <person name="Newling K."/>
        </authorList>
    </citation>
    <scope>NUCLEOTIDE SEQUENCE [LARGE SCALE GENOMIC DNA]</scope>
</reference>